<evidence type="ECO:0000256" key="3">
    <source>
        <dbReference type="ARBA" id="ARBA00022450"/>
    </source>
</evidence>
<keyword evidence="6" id="KW-0045">Antibiotic biosynthesis</keyword>
<dbReference type="Gene3D" id="3.30.559.10">
    <property type="entry name" value="Chloramphenicol acetyltransferase-like domain"/>
    <property type="match status" value="3"/>
</dbReference>
<evidence type="ECO:0000256" key="4">
    <source>
        <dbReference type="ARBA" id="ARBA00022553"/>
    </source>
</evidence>
<dbReference type="Pfam" id="PF00668">
    <property type="entry name" value="Condensation"/>
    <property type="match status" value="3"/>
</dbReference>
<dbReference type="FunFam" id="1.10.1200.10:FF:000005">
    <property type="entry name" value="Nonribosomal peptide synthetase 1"/>
    <property type="match status" value="1"/>
</dbReference>
<evidence type="ECO:0000256" key="6">
    <source>
        <dbReference type="ARBA" id="ARBA00023194"/>
    </source>
</evidence>
<dbReference type="Gene3D" id="1.10.1200.10">
    <property type="entry name" value="ACP-like"/>
    <property type="match status" value="2"/>
</dbReference>
<dbReference type="Pfam" id="PF13193">
    <property type="entry name" value="AMP-binding_C"/>
    <property type="match status" value="1"/>
</dbReference>
<evidence type="ECO:0000256" key="1">
    <source>
        <dbReference type="ARBA" id="ARBA00001957"/>
    </source>
</evidence>
<dbReference type="Gene3D" id="2.30.38.10">
    <property type="entry name" value="Luciferase, Domain 3"/>
    <property type="match status" value="1"/>
</dbReference>
<dbReference type="PROSITE" id="PS00012">
    <property type="entry name" value="PHOSPHOPANTETHEINE"/>
    <property type="match status" value="2"/>
</dbReference>
<dbReference type="PANTHER" id="PTHR45527:SF1">
    <property type="entry name" value="FATTY ACID SYNTHASE"/>
    <property type="match status" value="1"/>
</dbReference>
<dbReference type="PROSITE" id="PS00455">
    <property type="entry name" value="AMP_BINDING"/>
    <property type="match status" value="1"/>
</dbReference>
<dbReference type="InterPro" id="IPR010060">
    <property type="entry name" value="NRPS_synth"/>
</dbReference>
<evidence type="ECO:0000313" key="8">
    <source>
        <dbReference type="EMBL" id="BAU86636.1"/>
    </source>
</evidence>
<dbReference type="SUPFAM" id="SSF56801">
    <property type="entry name" value="Acetyl-CoA synthetase-like"/>
    <property type="match status" value="1"/>
</dbReference>
<dbReference type="GO" id="GO:0031177">
    <property type="term" value="F:phosphopantetheine binding"/>
    <property type="evidence" value="ECO:0007669"/>
    <property type="project" value="InterPro"/>
</dbReference>
<dbReference type="Pfam" id="PF00550">
    <property type="entry name" value="PP-binding"/>
    <property type="match status" value="2"/>
</dbReference>
<dbReference type="Pfam" id="PF00501">
    <property type="entry name" value="AMP-binding"/>
    <property type="match status" value="1"/>
</dbReference>
<feature type="domain" description="Carrier" evidence="7">
    <location>
        <begin position="971"/>
        <end position="1045"/>
    </location>
</feature>
<dbReference type="InterPro" id="IPR009081">
    <property type="entry name" value="PP-bd_ACP"/>
</dbReference>
<dbReference type="FunFam" id="3.30.300.30:FF:000010">
    <property type="entry name" value="Enterobactin synthetase component F"/>
    <property type="match status" value="1"/>
</dbReference>
<dbReference type="CDD" id="cd17646">
    <property type="entry name" value="A_NRPS_AB3403-like"/>
    <property type="match status" value="1"/>
</dbReference>
<dbReference type="InterPro" id="IPR020806">
    <property type="entry name" value="PKS_PP-bd"/>
</dbReference>
<dbReference type="InterPro" id="IPR001242">
    <property type="entry name" value="Condensation_dom"/>
</dbReference>
<dbReference type="InterPro" id="IPR025110">
    <property type="entry name" value="AMP-bd_C"/>
</dbReference>
<dbReference type="Gene3D" id="3.30.300.30">
    <property type="match status" value="1"/>
</dbReference>
<protein>
    <submittedName>
        <fullName evidence="8">Amino acid adenylation</fullName>
    </submittedName>
</protein>
<dbReference type="Gene3D" id="3.30.559.30">
    <property type="entry name" value="Nonribosomal peptide synthetase, condensation domain"/>
    <property type="match status" value="3"/>
</dbReference>
<dbReference type="CDD" id="cd19543">
    <property type="entry name" value="DCL_NRPS"/>
    <property type="match status" value="2"/>
</dbReference>
<proteinExistence type="inferred from homology"/>
<dbReference type="GO" id="GO:0043041">
    <property type="term" value="P:amino acid activation for nonribosomal peptide biosynthetic process"/>
    <property type="evidence" value="ECO:0007669"/>
    <property type="project" value="TreeGrafter"/>
</dbReference>
<dbReference type="KEGG" id="slau:SLA_5767"/>
<keyword evidence="3" id="KW-0596">Phosphopantetheine</keyword>
<dbReference type="SUPFAM" id="SSF47336">
    <property type="entry name" value="ACP-like"/>
    <property type="match status" value="2"/>
</dbReference>
<dbReference type="Gene3D" id="3.40.50.980">
    <property type="match status" value="2"/>
</dbReference>
<evidence type="ECO:0000313" key="9">
    <source>
        <dbReference type="Proteomes" id="UP000217676"/>
    </source>
</evidence>
<dbReference type="PROSITE" id="PS50075">
    <property type="entry name" value="CARRIER"/>
    <property type="match status" value="2"/>
</dbReference>
<dbReference type="InterPro" id="IPR036736">
    <property type="entry name" value="ACP-like_sf"/>
</dbReference>
<dbReference type="InterPro" id="IPR023213">
    <property type="entry name" value="CAT-like_dom_sf"/>
</dbReference>
<accession>A0A160P678</accession>
<evidence type="ECO:0000259" key="7">
    <source>
        <dbReference type="PROSITE" id="PS50075"/>
    </source>
</evidence>
<dbReference type="GO" id="GO:0003824">
    <property type="term" value="F:catalytic activity"/>
    <property type="evidence" value="ECO:0007669"/>
    <property type="project" value="InterPro"/>
</dbReference>
<dbReference type="FunFam" id="3.40.50.980:FF:000002">
    <property type="entry name" value="Enterobactin synthetase component F"/>
    <property type="match status" value="1"/>
</dbReference>
<dbReference type="InterPro" id="IPR045851">
    <property type="entry name" value="AMP-bd_C_sf"/>
</dbReference>
<dbReference type="GO" id="GO:0008610">
    <property type="term" value="P:lipid biosynthetic process"/>
    <property type="evidence" value="ECO:0007669"/>
    <property type="project" value="UniProtKB-ARBA"/>
</dbReference>
<sequence>MKPSPLEAALPLSPLQEGMLFHALYDEEGVDVYTIQVAFGLGGALDADRLRAACGALLERHPVLRAGFQQRKTGEPVQLVRRRAAAPWTDLDLSALPADEQQDRLARYRTDDRARGFDMGRPPLIRFTLARLADDEHVMILTYHHILLDAWSFQIVLRDLLVLYAAGGDGGALPPAVPFARYLSWLAGQDRAASEDAWAETLAGLGEPTLVAPGADAAGGAAMPRMAPAELTEEATGALTAAARAAGLTLNSVVLAAWSLVLGGLTGRWDVVFGQTVSGRPAGLDDVEDIVGLLINAAPVRVRLDPREALGALAARIQREQSALEPHHHVGLADVQRRAGLGELFDTSVAFGNAPMKWDDVRAPVGGLRLTAVEGDGSAGSTHYPLSLMAVPGRRLRLEVNYRQDLYERADAESVAARVRHLLETWLTAPDTPVGRVALLTPDEAHRVLDTWNDTAHPVASTTLPRMFAEQAARTPDAVALVAEDATLTYAETADLVRALAARLRGHGVRHGDTVAVALPRSAALVVALHAVQAAGAAYVPVDPDLPAERIGWLLEDAAPALLLTETATAAALPETDAPRLLLDAPGEPVEDVSGAPEGPQGASAAYVIFTSGSTGRPKGVMVPHAAVVNRLRWMQDRYPIGPGDRVLQKTPCGFDVSVWEFFWPLHTGATLVVARPDGHKDPAYLAELVRRENVSVAHFVPSMLQVFLQEPAAAHCTGLRRVFSSGEALPVATQNRFLDLLGSEGAELHNLYGPTEAAVDVTFWQCRPVAGAGSVPIGRPVWNTRLLVLDKALLPVPPGVPGELYLAGAQLAHGYAHRPVLTAERFVADPYGEPGARMYRTGDVVRWTADGVLEYLGRSDDQVKIRGLRVELGEIDTVLAAHASVAQVATVVREDQPGVKRLVAYVVAAGTPDAGRRTAALTEHAAGALPEYMVPGAVVWLDRLPLTPNGKLDRRALPAPAAAAGSGGRAPSGHAEETLCALFAEVLGVAGPGVDDSFFDLGGDSIVSIQLVARARKSGLVITPKDVFTHRTVAALARVARTAADRPAEHPDAGVGPLKPTPVMHWLRERGGPSDGFHQSVLVRVPHLGTTGRLARAVQRVLDRHDALRMRRLATGPDGRDWALDIAAPGTVRAEDLVRRRDISGLGPDALRAAVAEESAAARDRLDPAARRMAGAVWFDAGPGADGLLLLTVHHLAVDGVSWRVLLPDLHRAWEGAADGGGTAGLDPVHTSFRTWSERLHMAARDPWHTDRLSLWEEILSGGDPMLAARPLDPARDVYGTARSLTMTLPAAYTEPLLTGVPAAFRTGVNDILLTALALAVESWRRARGTGGAGGVLVDLEGHGREEIADGLDLSRTAGWFTSLYPVRVDPGTGDLNRAVKRVKEQLRAIPGNGIGYGLLRHLNPDTAGALATHPAPQIGFNYLGRISGPGEGVWDIAAEADAVVSGTDDGLPMPHVIEVNAATHDLPDGPRLTATWSWPGALLTEADAAELGEAWFAALRDLVAHTARPGAGGLTPSDVPLVDIGQDELEALEATWPAGPPAGLLPATPLQEGLLHHARYDSGAADVYHVQLVAELEGALDTGALRRACQALTDRHEALRTGFLLLDSGEPVQAVAARVEVPWAELDLTRPDGSSPRPRLDAFLARDRRARFAMDRPPLLRFTLLRTGADRHVLVFTSHHILTDGWSTSVLLRDLFTLYLSGGDPAALPRPVPAREYAAWLAGRDREAAREAWRTALKGLPGPSLIAPGHDTGTLTTLPERITAELPQDLTAALTAAARTAGVTLNTVVQGVWGLLLAELTGRRDVVFGATVSVRPPELPGIEDMVGLYINTVPVRVEAADPAEPLRALLVRVQAAQAELADHHHLGPAGIQRLVGAGPLYDTSIVFENYPRAAALPAVPGAGLRVADFYGRDAYHYPLKLMAVPGDRMYLEVSHRAELVDAGQAAAVLDRLTALLTAFATDPETPTGALPGDALPVPAVRAVPDARPAPAAGPSARTEALCALFASALGREHHGADEDFFDAGGDSLRALRLAGRARAALGVEPDLVQIHRHRTPAALAAVLVPIQENQEGSQ</sequence>
<dbReference type="SMART" id="SM00823">
    <property type="entry name" value="PKS_PP"/>
    <property type="match status" value="2"/>
</dbReference>
<dbReference type="PANTHER" id="PTHR45527">
    <property type="entry name" value="NONRIBOSOMAL PEPTIDE SYNTHETASE"/>
    <property type="match status" value="1"/>
</dbReference>
<evidence type="ECO:0000256" key="2">
    <source>
        <dbReference type="ARBA" id="ARBA00006432"/>
    </source>
</evidence>
<gene>
    <name evidence="8" type="ORF">SLA_5767</name>
</gene>
<dbReference type="NCBIfam" id="TIGR01720">
    <property type="entry name" value="NRPS-para261"/>
    <property type="match status" value="1"/>
</dbReference>
<evidence type="ECO:0000256" key="5">
    <source>
        <dbReference type="ARBA" id="ARBA00022737"/>
    </source>
</evidence>
<dbReference type="EMBL" id="AP017424">
    <property type="protein sequence ID" value="BAU86636.1"/>
    <property type="molecule type" value="Genomic_DNA"/>
</dbReference>
<comment type="cofactor">
    <cofactor evidence="1">
        <name>pantetheine 4'-phosphate</name>
        <dbReference type="ChEBI" id="CHEBI:47942"/>
    </cofactor>
</comment>
<dbReference type="InterPro" id="IPR010071">
    <property type="entry name" value="AA_adenyl_dom"/>
</dbReference>
<keyword evidence="5" id="KW-0677">Repeat</keyword>
<dbReference type="Proteomes" id="UP000217676">
    <property type="component" value="Chromosome"/>
</dbReference>
<reference evidence="8 9" key="1">
    <citation type="journal article" date="2016" name="Genome Announc.">
        <title>Complete Genome Sequence of Thiostrepton-Producing Streptomyces laurentii ATCC 31255.</title>
        <authorList>
            <person name="Doi K."/>
            <person name="Fujino Y."/>
            <person name="Nagayoshi Y."/>
            <person name="Ohshima T."/>
            <person name="Ogata S."/>
        </authorList>
    </citation>
    <scope>NUCLEOTIDE SEQUENCE [LARGE SCALE GENOMIC DNA]</scope>
    <source>
        <strain evidence="8 9">ATCC 31255</strain>
    </source>
</reference>
<keyword evidence="4" id="KW-0597">Phosphoprotein</keyword>
<dbReference type="SUPFAM" id="SSF52777">
    <property type="entry name" value="CoA-dependent acyltransferases"/>
    <property type="match status" value="6"/>
</dbReference>
<dbReference type="FunFam" id="3.40.50.12780:FF:000012">
    <property type="entry name" value="Non-ribosomal peptide synthetase"/>
    <property type="match status" value="1"/>
</dbReference>
<dbReference type="NCBIfam" id="TIGR01733">
    <property type="entry name" value="AA-adenyl-dom"/>
    <property type="match status" value="1"/>
</dbReference>
<comment type="similarity">
    <text evidence="2">Belongs to the ATP-dependent AMP-binding enzyme family.</text>
</comment>
<name>A0A160P678_STRLU</name>
<dbReference type="GO" id="GO:0044550">
    <property type="term" value="P:secondary metabolite biosynthetic process"/>
    <property type="evidence" value="ECO:0007669"/>
    <property type="project" value="UniProtKB-ARBA"/>
</dbReference>
<dbReference type="InterPro" id="IPR006162">
    <property type="entry name" value="Ppantetheine_attach_site"/>
</dbReference>
<dbReference type="FunFam" id="2.30.38.10:FF:000001">
    <property type="entry name" value="Non-ribosomal peptide synthetase PvdI"/>
    <property type="match status" value="1"/>
</dbReference>
<feature type="domain" description="Carrier" evidence="7">
    <location>
        <begin position="1994"/>
        <end position="2069"/>
    </location>
</feature>
<dbReference type="GO" id="GO:0017000">
    <property type="term" value="P:antibiotic biosynthetic process"/>
    <property type="evidence" value="ECO:0007669"/>
    <property type="project" value="UniProtKB-KW"/>
</dbReference>
<keyword evidence="9" id="KW-1185">Reference proteome</keyword>
<dbReference type="GO" id="GO:0005829">
    <property type="term" value="C:cytosol"/>
    <property type="evidence" value="ECO:0007669"/>
    <property type="project" value="TreeGrafter"/>
</dbReference>
<organism evidence="8 9">
    <name type="scientific">Streptomyces laurentii</name>
    <dbReference type="NCBI Taxonomy" id="39478"/>
    <lineage>
        <taxon>Bacteria</taxon>
        <taxon>Bacillati</taxon>
        <taxon>Actinomycetota</taxon>
        <taxon>Actinomycetes</taxon>
        <taxon>Kitasatosporales</taxon>
        <taxon>Streptomycetaceae</taxon>
        <taxon>Streptomyces</taxon>
    </lineage>
</organism>
<dbReference type="InterPro" id="IPR000873">
    <property type="entry name" value="AMP-dep_synth/lig_dom"/>
</dbReference>
<dbReference type="InterPro" id="IPR020845">
    <property type="entry name" value="AMP-binding_CS"/>
</dbReference>